<dbReference type="AlphaFoldDB" id="A0A2S5GEN6"/>
<feature type="transmembrane region" description="Helical" evidence="1">
    <location>
        <begin position="6"/>
        <end position="25"/>
    </location>
</feature>
<dbReference type="OrthoDB" id="2452312at2"/>
<proteinExistence type="predicted"/>
<keyword evidence="1" id="KW-1133">Transmembrane helix</keyword>
<evidence type="ECO:0000313" key="3">
    <source>
        <dbReference type="Proteomes" id="UP000239047"/>
    </source>
</evidence>
<feature type="transmembrane region" description="Helical" evidence="1">
    <location>
        <begin position="32"/>
        <end position="54"/>
    </location>
</feature>
<sequence>MNEVYQWVINLLVLVVLMALSDLLVPSQAWRPFIRLALGGLLLLLLLEPLFYFFQNEEKVLQLPFSQLEQSVYEEQQQNQRLIQDMNDKHQSYIWNEVSDKLARQADPIVQEKFNVKLGNVVVWPHDSSIEEFRGEVEVELIGLTELSSDVEEQLLLLLATEWGVPSEAIKITRVGE</sequence>
<evidence type="ECO:0008006" key="4">
    <source>
        <dbReference type="Google" id="ProtNLM"/>
    </source>
</evidence>
<keyword evidence="1" id="KW-0472">Membrane</keyword>
<name>A0A2S5GEN6_9BACL</name>
<dbReference type="EMBL" id="PREZ01000002">
    <property type="protein sequence ID" value="PPA71375.1"/>
    <property type="molecule type" value="Genomic_DNA"/>
</dbReference>
<protein>
    <recommendedName>
        <fullName evidence="4">Stage III sporulation protein AF</fullName>
    </recommendedName>
</protein>
<dbReference type="InterPro" id="IPR014245">
    <property type="entry name" value="Spore_III_AF"/>
</dbReference>
<gene>
    <name evidence="2" type="ORF">C4B60_04745</name>
</gene>
<dbReference type="Proteomes" id="UP000239047">
    <property type="component" value="Unassembled WGS sequence"/>
</dbReference>
<keyword evidence="1" id="KW-0812">Transmembrane</keyword>
<dbReference type="RefSeq" id="WP_104056866.1">
    <property type="nucleotide sequence ID" value="NZ_PREZ01000002.1"/>
</dbReference>
<accession>A0A2S5GEN6</accession>
<organism evidence="2 3">
    <name type="scientific">Jeotgalibacillus proteolyticus</name>
    <dbReference type="NCBI Taxonomy" id="2082395"/>
    <lineage>
        <taxon>Bacteria</taxon>
        <taxon>Bacillati</taxon>
        <taxon>Bacillota</taxon>
        <taxon>Bacilli</taxon>
        <taxon>Bacillales</taxon>
        <taxon>Caryophanaceae</taxon>
        <taxon>Jeotgalibacillus</taxon>
    </lineage>
</organism>
<comment type="caution">
    <text evidence="2">The sequence shown here is derived from an EMBL/GenBank/DDBJ whole genome shotgun (WGS) entry which is preliminary data.</text>
</comment>
<evidence type="ECO:0000313" key="2">
    <source>
        <dbReference type="EMBL" id="PPA71375.1"/>
    </source>
</evidence>
<keyword evidence="3" id="KW-1185">Reference proteome</keyword>
<reference evidence="2 3" key="1">
    <citation type="submission" date="2018-02" db="EMBL/GenBank/DDBJ databases">
        <title>Jeotgalibacillus proteolyticum sp. nov. a protease producing bacterium isolated from ocean sediments of Laizhou Bay.</title>
        <authorList>
            <person name="Li Y."/>
        </authorList>
    </citation>
    <scope>NUCLEOTIDE SEQUENCE [LARGE SCALE GENOMIC DNA]</scope>
    <source>
        <strain evidence="2 3">22-7</strain>
    </source>
</reference>
<evidence type="ECO:0000256" key="1">
    <source>
        <dbReference type="SAM" id="Phobius"/>
    </source>
</evidence>
<dbReference type="Pfam" id="PF09581">
    <property type="entry name" value="Spore_III_AF"/>
    <property type="match status" value="1"/>
</dbReference>